<dbReference type="Gene3D" id="2.40.260.10">
    <property type="entry name" value="Sortase"/>
    <property type="match status" value="1"/>
</dbReference>
<evidence type="ECO:0000256" key="1">
    <source>
        <dbReference type="ARBA" id="ARBA00022801"/>
    </source>
</evidence>
<dbReference type="AlphaFoldDB" id="A0A542DLV9"/>
<dbReference type="SUPFAM" id="SSF63817">
    <property type="entry name" value="Sortase"/>
    <property type="match status" value="1"/>
</dbReference>
<keyword evidence="1" id="KW-0378">Hydrolase</keyword>
<evidence type="ECO:0000313" key="4">
    <source>
        <dbReference type="Proteomes" id="UP000320876"/>
    </source>
</evidence>
<accession>A0A542DLV9</accession>
<dbReference type="Proteomes" id="UP000320876">
    <property type="component" value="Unassembled WGS sequence"/>
</dbReference>
<protein>
    <submittedName>
        <fullName evidence="3">Sortase family protein</fullName>
    </submittedName>
</protein>
<proteinExistence type="predicted"/>
<dbReference type="RefSeq" id="WP_246076474.1">
    <property type="nucleotide sequence ID" value="NZ_VFML01000001.1"/>
</dbReference>
<name>A0A542DLV9_AMYCI</name>
<sequence>MRRFRWQLIAAAGTAVVALVVILAVALTGPGVPTAEPAGAAAPVPTTTAEPAPETTSAGAGELPARPLPPARPGRLEIPSIDVRTEPIIDLGLEPDGALEVPEDAVTTGWFTQSPTPGEAGPAIIAAHVDYRNVPGMFHRLHELRPGAEATVHREDGTSVVFTVTAVERYPKAEFPTERVYGNTEGPELRLITCGGAFNRAEGEYLDNVVAYARMTGTHRATK</sequence>
<dbReference type="Pfam" id="PF04203">
    <property type="entry name" value="Sortase"/>
    <property type="match status" value="1"/>
</dbReference>
<dbReference type="InterPro" id="IPR042001">
    <property type="entry name" value="Sortase_F"/>
</dbReference>
<gene>
    <name evidence="3" type="ORF">FB471_3864</name>
</gene>
<dbReference type="InterPro" id="IPR023365">
    <property type="entry name" value="Sortase_dom-sf"/>
</dbReference>
<feature type="region of interest" description="Disordered" evidence="2">
    <location>
        <begin position="34"/>
        <end position="76"/>
    </location>
</feature>
<reference evidence="3 4" key="1">
    <citation type="submission" date="2019-06" db="EMBL/GenBank/DDBJ databases">
        <title>Sequencing the genomes of 1000 actinobacteria strains.</title>
        <authorList>
            <person name="Klenk H.-P."/>
        </authorList>
    </citation>
    <scope>NUCLEOTIDE SEQUENCE [LARGE SCALE GENOMIC DNA]</scope>
    <source>
        <strain evidence="3 4">DSM 45679</strain>
    </source>
</reference>
<comment type="caution">
    <text evidence="3">The sequence shown here is derived from an EMBL/GenBank/DDBJ whole genome shotgun (WGS) entry which is preliminary data.</text>
</comment>
<feature type="compositionally biased region" description="Low complexity" evidence="2">
    <location>
        <begin position="34"/>
        <end position="65"/>
    </location>
</feature>
<dbReference type="CDD" id="cd05829">
    <property type="entry name" value="Sortase_F"/>
    <property type="match status" value="1"/>
</dbReference>
<dbReference type="GO" id="GO:0016787">
    <property type="term" value="F:hydrolase activity"/>
    <property type="evidence" value="ECO:0007669"/>
    <property type="project" value="UniProtKB-KW"/>
</dbReference>
<keyword evidence="4" id="KW-1185">Reference proteome</keyword>
<dbReference type="NCBIfam" id="NF033748">
    <property type="entry name" value="class_F_sortase"/>
    <property type="match status" value="1"/>
</dbReference>
<dbReference type="InterPro" id="IPR005754">
    <property type="entry name" value="Sortase"/>
</dbReference>
<organism evidence="3 4">
    <name type="scientific">Amycolatopsis cihanbeyliensis</name>
    <dbReference type="NCBI Taxonomy" id="1128664"/>
    <lineage>
        <taxon>Bacteria</taxon>
        <taxon>Bacillati</taxon>
        <taxon>Actinomycetota</taxon>
        <taxon>Actinomycetes</taxon>
        <taxon>Pseudonocardiales</taxon>
        <taxon>Pseudonocardiaceae</taxon>
        <taxon>Amycolatopsis</taxon>
    </lineage>
</organism>
<evidence type="ECO:0000256" key="2">
    <source>
        <dbReference type="SAM" id="MobiDB-lite"/>
    </source>
</evidence>
<dbReference type="EMBL" id="VFML01000001">
    <property type="protein sequence ID" value="TQJ04083.1"/>
    <property type="molecule type" value="Genomic_DNA"/>
</dbReference>
<evidence type="ECO:0000313" key="3">
    <source>
        <dbReference type="EMBL" id="TQJ04083.1"/>
    </source>
</evidence>